<dbReference type="GO" id="GO:0009873">
    <property type="term" value="P:ethylene-activated signaling pathway"/>
    <property type="evidence" value="ECO:0007669"/>
    <property type="project" value="InterPro"/>
</dbReference>
<protein>
    <submittedName>
        <fullName evidence="8">Ethylene responsive element binding factor 1</fullName>
    </submittedName>
</protein>
<dbReference type="FunFam" id="3.30.730.10:FF:000001">
    <property type="entry name" value="Ethylene-responsive transcription factor 2"/>
    <property type="match status" value="1"/>
</dbReference>
<evidence type="ECO:0000256" key="3">
    <source>
        <dbReference type="ARBA" id="ARBA00023015"/>
    </source>
</evidence>
<keyword evidence="5" id="KW-0804">Transcription</keyword>
<dbReference type="InterPro" id="IPR016177">
    <property type="entry name" value="DNA-bd_dom_sf"/>
</dbReference>
<keyword evidence="4" id="KW-0238">DNA-binding</keyword>
<comment type="subcellular location">
    <subcellularLocation>
        <location evidence="1">Nucleus</location>
    </subcellularLocation>
</comment>
<dbReference type="GO" id="GO:0003677">
    <property type="term" value="F:DNA binding"/>
    <property type="evidence" value="ECO:0007669"/>
    <property type="project" value="UniProtKB-KW"/>
</dbReference>
<dbReference type="PANTHER" id="PTHR31190:SF287">
    <property type="entry name" value="DEVELOPMENT RELATED ERF PROTEIN"/>
    <property type="match status" value="1"/>
</dbReference>
<dbReference type="PRINTS" id="PR00367">
    <property type="entry name" value="ETHRSPELEMNT"/>
</dbReference>
<organism evidence="8 9">
    <name type="scientific">Heracleum sosnowskyi</name>
    <dbReference type="NCBI Taxonomy" id="360622"/>
    <lineage>
        <taxon>Eukaryota</taxon>
        <taxon>Viridiplantae</taxon>
        <taxon>Streptophyta</taxon>
        <taxon>Embryophyta</taxon>
        <taxon>Tracheophyta</taxon>
        <taxon>Spermatophyta</taxon>
        <taxon>Magnoliopsida</taxon>
        <taxon>eudicotyledons</taxon>
        <taxon>Gunneridae</taxon>
        <taxon>Pentapetalae</taxon>
        <taxon>asterids</taxon>
        <taxon>campanulids</taxon>
        <taxon>Apiales</taxon>
        <taxon>Apiaceae</taxon>
        <taxon>Apioideae</taxon>
        <taxon>apioid superclade</taxon>
        <taxon>Tordylieae</taxon>
        <taxon>Tordyliinae</taxon>
        <taxon>Heracleum</taxon>
    </lineage>
</organism>
<keyword evidence="6" id="KW-0539">Nucleus</keyword>
<dbReference type="SMART" id="SM00380">
    <property type="entry name" value="AP2"/>
    <property type="match status" value="1"/>
</dbReference>
<dbReference type="Proteomes" id="UP001237642">
    <property type="component" value="Unassembled WGS sequence"/>
</dbReference>
<evidence type="ECO:0000313" key="9">
    <source>
        <dbReference type="Proteomes" id="UP001237642"/>
    </source>
</evidence>
<dbReference type="SUPFAM" id="SSF54171">
    <property type="entry name" value="DNA-binding domain"/>
    <property type="match status" value="1"/>
</dbReference>
<evidence type="ECO:0000256" key="5">
    <source>
        <dbReference type="ARBA" id="ARBA00023163"/>
    </source>
</evidence>
<name>A0AAD8HX29_9APIA</name>
<dbReference type="Gene3D" id="3.30.730.10">
    <property type="entry name" value="AP2/ERF domain"/>
    <property type="match status" value="1"/>
</dbReference>
<sequence>MYNNISFDSDSSLLESIRRHLLDDHEIEHTNPSKSPAIYCSSSNTNISSGDLQLNYSDSQDMVLNDMLNDAVNIGSLSSMQQPMATVKCDAENEQATTEMVAQPHIRKYRGVRQRPWGKFAAEIRDPAKNGTRVWLGTYGSAEDAAMAYDKAAFRMRGARAILNFPLLVNSGVPDPVKIVDKRYLGSSECLWEENVSPKKRKKLGTL</sequence>
<evidence type="ECO:0000313" key="8">
    <source>
        <dbReference type="EMBL" id="KAK1374870.1"/>
    </source>
</evidence>
<dbReference type="GO" id="GO:0003700">
    <property type="term" value="F:DNA-binding transcription factor activity"/>
    <property type="evidence" value="ECO:0007669"/>
    <property type="project" value="InterPro"/>
</dbReference>
<dbReference type="Pfam" id="PF00847">
    <property type="entry name" value="AP2"/>
    <property type="match status" value="1"/>
</dbReference>
<evidence type="ECO:0000256" key="6">
    <source>
        <dbReference type="ARBA" id="ARBA00023242"/>
    </source>
</evidence>
<feature type="domain" description="AP2/ERF" evidence="7">
    <location>
        <begin position="108"/>
        <end position="166"/>
    </location>
</feature>
<dbReference type="InterPro" id="IPR001471">
    <property type="entry name" value="AP2/ERF_dom"/>
</dbReference>
<gene>
    <name evidence="8" type="ORF">POM88_031063</name>
</gene>
<dbReference type="InterPro" id="IPR036955">
    <property type="entry name" value="AP2/ERF_dom_sf"/>
</dbReference>
<evidence type="ECO:0000259" key="7">
    <source>
        <dbReference type="PROSITE" id="PS51032"/>
    </source>
</evidence>
<evidence type="ECO:0000256" key="1">
    <source>
        <dbReference type="ARBA" id="ARBA00004123"/>
    </source>
</evidence>
<keyword evidence="2" id="KW-0611">Plant defense</keyword>
<dbReference type="EMBL" id="JAUIZM010000007">
    <property type="protein sequence ID" value="KAK1374870.1"/>
    <property type="molecule type" value="Genomic_DNA"/>
</dbReference>
<dbReference type="GO" id="GO:0005634">
    <property type="term" value="C:nucleus"/>
    <property type="evidence" value="ECO:0007669"/>
    <property type="project" value="UniProtKB-SubCell"/>
</dbReference>
<reference evidence="8" key="1">
    <citation type="submission" date="2023-02" db="EMBL/GenBank/DDBJ databases">
        <title>Genome of toxic invasive species Heracleum sosnowskyi carries increased number of genes despite the absence of recent whole-genome duplications.</title>
        <authorList>
            <person name="Schelkunov M."/>
            <person name="Shtratnikova V."/>
            <person name="Makarenko M."/>
            <person name="Klepikova A."/>
            <person name="Omelchenko D."/>
            <person name="Novikova G."/>
            <person name="Obukhova E."/>
            <person name="Bogdanov V."/>
            <person name="Penin A."/>
            <person name="Logacheva M."/>
        </authorList>
    </citation>
    <scope>NUCLEOTIDE SEQUENCE</scope>
    <source>
        <strain evidence="8">Hsosn_3</strain>
        <tissue evidence="8">Leaf</tissue>
    </source>
</reference>
<proteinExistence type="predicted"/>
<dbReference type="PROSITE" id="PS51032">
    <property type="entry name" value="AP2_ERF"/>
    <property type="match status" value="1"/>
</dbReference>
<dbReference type="GO" id="GO:0006952">
    <property type="term" value="P:defense response"/>
    <property type="evidence" value="ECO:0007669"/>
    <property type="project" value="UniProtKB-KW"/>
</dbReference>
<evidence type="ECO:0000256" key="2">
    <source>
        <dbReference type="ARBA" id="ARBA00022821"/>
    </source>
</evidence>
<dbReference type="PANTHER" id="PTHR31190">
    <property type="entry name" value="DNA-BINDING DOMAIN"/>
    <property type="match status" value="1"/>
</dbReference>
<evidence type="ECO:0000256" key="4">
    <source>
        <dbReference type="ARBA" id="ARBA00023125"/>
    </source>
</evidence>
<accession>A0AAD8HX29</accession>
<dbReference type="AlphaFoldDB" id="A0AAD8HX29"/>
<dbReference type="InterPro" id="IPR044808">
    <property type="entry name" value="ERF_plant"/>
</dbReference>
<comment type="caution">
    <text evidence="8">The sequence shown here is derived from an EMBL/GenBank/DDBJ whole genome shotgun (WGS) entry which is preliminary data.</text>
</comment>
<reference evidence="8" key="2">
    <citation type="submission" date="2023-05" db="EMBL/GenBank/DDBJ databases">
        <authorList>
            <person name="Schelkunov M.I."/>
        </authorList>
    </citation>
    <scope>NUCLEOTIDE SEQUENCE</scope>
    <source>
        <strain evidence="8">Hsosn_3</strain>
        <tissue evidence="8">Leaf</tissue>
    </source>
</reference>
<dbReference type="CDD" id="cd00018">
    <property type="entry name" value="AP2"/>
    <property type="match status" value="1"/>
</dbReference>
<keyword evidence="9" id="KW-1185">Reference proteome</keyword>
<keyword evidence="3" id="KW-0805">Transcription regulation</keyword>